<sequence length="304" mass="35280">MDVLRTTFSGDDRQLDWVHLTAPGPEEVADVLVQDGIVLPPTMPGSGRAEFDRYPEFVYLRFFKLHAETLDHHTTEASAVHFVVTKNQIVSWSMCADVAADFRLTRKKLTMHPDLIRSANHLAYYVVDDLLEQAFPFFDRFNDKVSEVEHLTLHSDNDRKIKEEIFRLKRIIMHVRRILGSERDVAYQLSRYWSGEPHMETVYSFELYDHVIRLSETADTYREMMDTVLDVYLSSVSNRLNEIVKTLTIVTALFMPASVIAAIYGMNFDHMPGADNPWGFHVVILSVLLISALLLWIFKRRKWI</sequence>
<dbReference type="SUPFAM" id="SSF143865">
    <property type="entry name" value="CorA soluble domain-like"/>
    <property type="match status" value="1"/>
</dbReference>
<keyword evidence="4" id="KW-1003">Cell membrane</keyword>
<evidence type="ECO:0000256" key="7">
    <source>
        <dbReference type="ARBA" id="ARBA00023136"/>
    </source>
</evidence>
<feature type="transmembrane region" description="Helical" evidence="8">
    <location>
        <begin position="278"/>
        <end position="298"/>
    </location>
</feature>
<dbReference type="Gene3D" id="1.20.58.340">
    <property type="entry name" value="Magnesium transport protein CorA, transmembrane region"/>
    <property type="match status" value="2"/>
</dbReference>
<dbReference type="PANTHER" id="PTHR46494">
    <property type="entry name" value="CORA FAMILY METAL ION TRANSPORTER (EUROFUNG)"/>
    <property type="match status" value="1"/>
</dbReference>
<proteinExistence type="inferred from homology"/>
<reference evidence="9 10" key="1">
    <citation type="journal article" date="2019" name="Sci. Rep.">
        <title>Sulfobacillus thermotolerans: new insights into resistance and metabolic capacities of acidophilic chemolithotrophs.</title>
        <authorList>
            <person name="Panyushkina A.E."/>
            <person name="Babenko V.V."/>
            <person name="Nikitina A.S."/>
            <person name="Selezneva O.V."/>
            <person name="Tsaplina I.A."/>
            <person name="Letarova M.A."/>
            <person name="Kostryukova E.S."/>
            <person name="Letarov A.V."/>
        </authorList>
    </citation>
    <scope>NUCLEOTIDE SEQUENCE [LARGE SCALE GENOMIC DNA]</scope>
    <source>
        <strain evidence="9 10">Kr1</strain>
    </source>
</reference>
<dbReference type="EMBL" id="CP019454">
    <property type="protein sequence ID" value="AUW93663.1"/>
    <property type="molecule type" value="Genomic_DNA"/>
</dbReference>
<evidence type="ECO:0008006" key="11">
    <source>
        <dbReference type="Google" id="ProtNLM"/>
    </source>
</evidence>
<organism evidence="9 10">
    <name type="scientific">Sulfobacillus thermotolerans</name>
    <dbReference type="NCBI Taxonomy" id="338644"/>
    <lineage>
        <taxon>Bacteria</taxon>
        <taxon>Bacillati</taxon>
        <taxon>Bacillota</taxon>
        <taxon>Clostridia</taxon>
        <taxon>Eubacteriales</taxon>
        <taxon>Clostridiales Family XVII. Incertae Sedis</taxon>
        <taxon>Sulfobacillus</taxon>
    </lineage>
</organism>
<dbReference type="InterPro" id="IPR045861">
    <property type="entry name" value="CorA_cytoplasmic_dom"/>
</dbReference>
<dbReference type="Pfam" id="PF01544">
    <property type="entry name" value="CorA"/>
    <property type="match status" value="1"/>
</dbReference>
<evidence type="ECO:0000256" key="4">
    <source>
        <dbReference type="ARBA" id="ARBA00022475"/>
    </source>
</evidence>
<protein>
    <recommendedName>
        <fullName evidence="11">Magnesium transport protein CorA</fullName>
    </recommendedName>
</protein>
<dbReference type="InterPro" id="IPR045863">
    <property type="entry name" value="CorA_TM1_TM2"/>
</dbReference>
<keyword evidence="6 8" id="KW-1133">Transmembrane helix</keyword>
<accession>A0ABM6RQS1</accession>
<evidence type="ECO:0000256" key="1">
    <source>
        <dbReference type="ARBA" id="ARBA00004651"/>
    </source>
</evidence>
<evidence type="ECO:0000313" key="10">
    <source>
        <dbReference type="Proteomes" id="UP000325292"/>
    </source>
</evidence>
<dbReference type="PANTHER" id="PTHR46494:SF1">
    <property type="entry name" value="CORA FAMILY METAL ION TRANSPORTER (EUROFUNG)"/>
    <property type="match status" value="1"/>
</dbReference>
<keyword evidence="3" id="KW-0813">Transport</keyword>
<evidence type="ECO:0000256" key="6">
    <source>
        <dbReference type="ARBA" id="ARBA00022989"/>
    </source>
</evidence>
<evidence type="ECO:0000256" key="5">
    <source>
        <dbReference type="ARBA" id="ARBA00022692"/>
    </source>
</evidence>
<comment type="similarity">
    <text evidence="2">Belongs to the CorA metal ion transporter (MIT) (TC 1.A.35) family.</text>
</comment>
<comment type="subcellular location">
    <subcellularLocation>
        <location evidence="1">Cell membrane</location>
        <topology evidence="1">Multi-pass membrane protein</topology>
    </subcellularLocation>
</comment>
<dbReference type="SUPFAM" id="SSF144083">
    <property type="entry name" value="Magnesium transport protein CorA, transmembrane region"/>
    <property type="match status" value="1"/>
</dbReference>
<evidence type="ECO:0000256" key="8">
    <source>
        <dbReference type="SAM" id="Phobius"/>
    </source>
</evidence>
<gene>
    <name evidence="9" type="ORF">BXT84_06675</name>
</gene>
<dbReference type="Proteomes" id="UP000325292">
    <property type="component" value="Chromosome"/>
</dbReference>
<evidence type="ECO:0000256" key="2">
    <source>
        <dbReference type="ARBA" id="ARBA00009765"/>
    </source>
</evidence>
<evidence type="ECO:0000313" key="9">
    <source>
        <dbReference type="EMBL" id="AUW93663.1"/>
    </source>
</evidence>
<keyword evidence="10" id="KW-1185">Reference proteome</keyword>
<dbReference type="InterPro" id="IPR002523">
    <property type="entry name" value="MgTranspt_CorA/ZnTranspt_ZntB"/>
</dbReference>
<name>A0ABM6RQS1_9FIRM</name>
<dbReference type="CDD" id="cd12822">
    <property type="entry name" value="TmCorA-like"/>
    <property type="match status" value="1"/>
</dbReference>
<evidence type="ECO:0000256" key="3">
    <source>
        <dbReference type="ARBA" id="ARBA00022448"/>
    </source>
</evidence>
<feature type="transmembrane region" description="Helical" evidence="8">
    <location>
        <begin position="247"/>
        <end position="266"/>
    </location>
</feature>
<keyword evidence="7 8" id="KW-0472">Membrane</keyword>
<keyword evidence="5 8" id="KW-0812">Transmembrane</keyword>